<feature type="compositionally biased region" description="Pro residues" evidence="1">
    <location>
        <begin position="108"/>
        <end position="127"/>
    </location>
</feature>
<dbReference type="InterPro" id="IPR015943">
    <property type="entry name" value="WD40/YVTN_repeat-like_dom_sf"/>
</dbReference>
<gene>
    <name evidence="3" type="ORF">GMBLW1_34580</name>
</gene>
<evidence type="ECO:0008006" key="5">
    <source>
        <dbReference type="Google" id="ProtNLM"/>
    </source>
</evidence>
<feature type="compositionally biased region" description="Acidic residues" evidence="1">
    <location>
        <begin position="219"/>
        <end position="229"/>
    </location>
</feature>
<feature type="compositionally biased region" description="Pro residues" evidence="1">
    <location>
        <begin position="48"/>
        <end position="72"/>
    </location>
</feature>
<evidence type="ECO:0000256" key="1">
    <source>
        <dbReference type="SAM" id="MobiDB-lite"/>
    </source>
</evidence>
<keyword evidence="2" id="KW-0472">Membrane</keyword>
<dbReference type="Proteomes" id="UP000464378">
    <property type="component" value="Chromosome"/>
</dbReference>
<dbReference type="InParanoid" id="A0A6C2YYD5"/>
<feature type="region of interest" description="Disordered" evidence="1">
    <location>
        <begin position="336"/>
        <end position="368"/>
    </location>
</feature>
<dbReference type="KEGG" id="tim:GMBLW1_34580"/>
<evidence type="ECO:0000313" key="4">
    <source>
        <dbReference type="Proteomes" id="UP000464378"/>
    </source>
</evidence>
<feature type="region of interest" description="Disordered" evidence="1">
    <location>
        <begin position="39"/>
        <end position="265"/>
    </location>
</feature>
<dbReference type="Gene3D" id="2.130.10.10">
    <property type="entry name" value="YVTN repeat-like/Quinoprotein amine dehydrogenase"/>
    <property type="match status" value="1"/>
</dbReference>
<proteinExistence type="predicted"/>
<keyword evidence="4" id="KW-1185">Reference proteome</keyword>
<accession>A0A6C2YYD5</accession>
<organism evidence="3">
    <name type="scientific">Tuwongella immobilis</name>
    <dbReference type="NCBI Taxonomy" id="692036"/>
    <lineage>
        <taxon>Bacteria</taxon>
        <taxon>Pseudomonadati</taxon>
        <taxon>Planctomycetota</taxon>
        <taxon>Planctomycetia</taxon>
        <taxon>Gemmatales</taxon>
        <taxon>Gemmataceae</taxon>
        <taxon>Tuwongella</taxon>
    </lineage>
</organism>
<feature type="compositionally biased region" description="Polar residues" evidence="1">
    <location>
        <begin position="202"/>
        <end position="215"/>
    </location>
</feature>
<dbReference type="SUPFAM" id="SSF82171">
    <property type="entry name" value="DPP6 N-terminal domain-like"/>
    <property type="match status" value="1"/>
</dbReference>
<evidence type="ECO:0000256" key="2">
    <source>
        <dbReference type="SAM" id="Phobius"/>
    </source>
</evidence>
<dbReference type="EMBL" id="LR586016">
    <property type="protein sequence ID" value="VIP05735.1"/>
    <property type="molecule type" value="Genomic_DNA"/>
</dbReference>
<protein>
    <recommendedName>
        <fullName evidence="5">Zinc finger/thioredoxin putative domain-containing protein</fullName>
    </recommendedName>
</protein>
<feature type="compositionally biased region" description="Pro residues" evidence="1">
    <location>
        <begin position="146"/>
        <end position="161"/>
    </location>
</feature>
<sequence length="719" mass="75830">MPITIVCPKCEWSAPMPDSILGRKLRCPSCHHAFRAAATLDSVEDVPDAPPKPGHAPRPVSPPVESPAPIAPAPTVSVAPPAPVAPPKQVIQPQPPAPKSVASANPSPSRPPIAPPVAPPAAPPSQPPIAQAPAPMPLELDLDLDLPPPTAKSAPASPPSSSPARTKSPGSRSESPEPTHETAPVKSKGIDWNALPKPGQTDAKSAKSTGNSTQVEADPFTDDDLELDDTPSANRRNPSAKRTASRATSQSRAGTASDDDADDFDADKLTKRRSNRKLGMALTLMIGIMFAVIIGGGLFLGSLIPRSGGQTAVPYAGNSSPRPVPTTAVEAREPMPAGQPGIQPGIPPAQPRFPANQPVTPQPVTPQPVTPQPVPMPVMPPVGIPNPFAANGQPGNAPQADAGEPDASIAPWAGVLQGDGELSKLVPARTVKANGNAEQLLISKKHNRLIARNSGSAISVIDLASGKLMGIQRAQHRFLDMGLSPDESVLFASDYSGENTGDGNPLGKDQIHRLDVAAGTWTVGAAPKVAARLEVVDNDRFLLLEQDQWVDVSLNRWDRGTVTEIHRVSCGYSGDIQYDPTTRRLYHGNRGSSSSEVMVLQLNRNRLTNTRTGSGTIQIVGYDSGIVLSSDASRVYYGRSQLEALDVKRTIRWFPDAILGGTRDIALGEMGYYHAHTGNKLGAWPNPVKVLAVSGDGLSVWIFDSAASVFREYRVELAK</sequence>
<keyword evidence="2" id="KW-0812">Transmembrane</keyword>
<keyword evidence="2" id="KW-1133">Transmembrane helix</keyword>
<name>A0A6C2YYD5_9BACT</name>
<feature type="transmembrane region" description="Helical" evidence="2">
    <location>
        <begin position="278"/>
        <end position="304"/>
    </location>
</feature>
<feature type="compositionally biased region" description="Low complexity" evidence="1">
    <location>
        <begin position="128"/>
        <end position="139"/>
    </location>
</feature>
<dbReference type="EMBL" id="LR593887">
    <property type="protein sequence ID" value="VTS08826.1"/>
    <property type="molecule type" value="Genomic_DNA"/>
</dbReference>
<dbReference type="AlphaFoldDB" id="A0A6C2YYD5"/>
<feature type="compositionally biased region" description="Polar residues" evidence="1">
    <location>
        <begin position="232"/>
        <end position="254"/>
    </location>
</feature>
<reference evidence="3" key="1">
    <citation type="submission" date="2019-04" db="EMBL/GenBank/DDBJ databases">
        <authorList>
            <consortium name="Science for Life Laboratories"/>
        </authorList>
    </citation>
    <scope>NUCLEOTIDE SEQUENCE</scope>
    <source>
        <strain evidence="3">MBLW1</strain>
    </source>
</reference>
<evidence type="ECO:0000313" key="3">
    <source>
        <dbReference type="EMBL" id="VIP05735.1"/>
    </source>
</evidence>